<evidence type="ECO:0000313" key="2">
    <source>
        <dbReference type="Proteomes" id="UP001202180"/>
    </source>
</evidence>
<dbReference type="InterPro" id="IPR038056">
    <property type="entry name" value="YjbR-like_sf"/>
</dbReference>
<keyword evidence="2" id="KW-1185">Reference proteome</keyword>
<dbReference type="Gene3D" id="3.90.1150.30">
    <property type="match status" value="1"/>
</dbReference>
<dbReference type="InterPro" id="IPR007351">
    <property type="entry name" value="YjbR"/>
</dbReference>
<name>A0ABT0HSJ9_9BACT</name>
<accession>A0ABT0HSJ9</accession>
<sequence>MNIETLRDYCLTKAGVTESFPFGETTLVFKVGGKIFALADIESRPTTVNLKCDPERAVQLRDEYSAVMPGYHMNKTHWNTVLIDGSVRSSMVQEWIDHSYELVRKSLPKAIREQLN</sequence>
<keyword evidence="1" id="KW-0238">DNA-binding</keyword>
<organism evidence="1 2">
    <name type="scientific">Spirosoma liriopis</name>
    <dbReference type="NCBI Taxonomy" id="2937440"/>
    <lineage>
        <taxon>Bacteria</taxon>
        <taxon>Pseudomonadati</taxon>
        <taxon>Bacteroidota</taxon>
        <taxon>Cytophagia</taxon>
        <taxon>Cytophagales</taxon>
        <taxon>Cytophagaceae</taxon>
        <taxon>Spirosoma</taxon>
    </lineage>
</organism>
<dbReference type="Pfam" id="PF04237">
    <property type="entry name" value="YjbR"/>
    <property type="match status" value="1"/>
</dbReference>
<dbReference type="GO" id="GO:0003677">
    <property type="term" value="F:DNA binding"/>
    <property type="evidence" value="ECO:0007669"/>
    <property type="project" value="UniProtKB-KW"/>
</dbReference>
<comment type="caution">
    <text evidence="1">The sequence shown here is derived from an EMBL/GenBank/DDBJ whole genome shotgun (WGS) entry which is preliminary data.</text>
</comment>
<dbReference type="Proteomes" id="UP001202180">
    <property type="component" value="Unassembled WGS sequence"/>
</dbReference>
<gene>
    <name evidence="1" type="ORF">M0L20_21685</name>
</gene>
<dbReference type="SUPFAM" id="SSF142906">
    <property type="entry name" value="YjbR-like"/>
    <property type="match status" value="1"/>
</dbReference>
<protein>
    <submittedName>
        <fullName evidence="1">MmcQ/YjbR family DNA-binding protein</fullName>
    </submittedName>
</protein>
<dbReference type="PANTHER" id="PTHR35145:SF1">
    <property type="entry name" value="CYTOPLASMIC PROTEIN"/>
    <property type="match status" value="1"/>
</dbReference>
<dbReference type="InterPro" id="IPR058532">
    <property type="entry name" value="YjbR/MT2646/Rv2570-like"/>
</dbReference>
<dbReference type="PANTHER" id="PTHR35145">
    <property type="entry name" value="CYTOPLASMIC PROTEIN-RELATED"/>
    <property type="match status" value="1"/>
</dbReference>
<evidence type="ECO:0000313" key="1">
    <source>
        <dbReference type="EMBL" id="MCK8494495.1"/>
    </source>
</evidence>
<proteinExistence type="predicted"/>
<reference evidence="1 2" key="1">
    <citation type="submission" date="2022-04" db="EMBL/GenBank/DDBJ databases">
        <title>Spirosoma sp. strain RP8 genome sequencing and assembly.</title>
        <authorList>
            <person name="Jung Y."/>
        </authorList>
    </citation>
    <scope>NUCLEOTIDE SEQUENCE [LARGE SCALE GENOMIC DNA]</scope>
    <source>
        <strain evidence="1 2">RP8</strain>
    </source>
</reference>
<dbReference type="EMBL" id="JALPRF010000003">
    <property type="protein sequence ID" value="MCK8494495.1"/>
    <property type="molecule type" value="Genomic_DNA"/>
</dbReference>
<dbReference type="RefSeq" id="WP_248478999.1">
    <property type="nucleotide sequence ID" value="NZ_JALPRF010000003.1"/>
</dbReference>